<evidence type="ECO:0000259" key="19">
    <source>
        <dbReference type="PROSITE" id="PS50279"/>
    </source>
</evidence>
<dbReference type="Pfam" id="PF07502">
    <property type="entry name" value="MANEC"/>
    <property type="match status" value="1"/>
</dbReference>
<evidence type="ECO:0000256" key="6">
    <source>
        <dbReference type="ARBA" id="ARBA00022692"/>
    </source>
</evidence>
<dbReference type="SMART" id="SM00131">
    <property type="entry name" value="KU"/>
    <property type="match status" value="3"/>
</dbReference>
<feature type="domain" description="BPTI/Kunitz inhibitor" evidence="19">
    <location>
        <begin position="302"/>
        <end position="352"/>
    </location>
</feature>
<evidence type="ECO:0000256" key="10">
    <source>
        <dbReference type="ARBA" id="ARBA00022989"/>
    </source>
</evidence>
<evidence type="ECO:0000256" key="11">
    <source>
        <dbReference type="ARBA" id="ARBA00023136"/>
    </source>
</evidence>
<dbReference type="SUPFAM" id="SSF57362">
    <property type="entry name" value="BPTI-like"/>
    <property type="match status" value="3"/>
</dbReference>
<dbReference type="PROSITE" id="PS00280">
    <property type="entry name" value="BPTI_KUNITZ_1"/>
    <property type="match status" value="3"/>
</dbReference>
<name>A0AAV7N695_PLEWA</name>
<dbReference type="InterPro" id="IPR013980">
    <property type="entry name" value="MANSC_dom"/>
</dbReference>
<keyword evidence="13" id="KW-0325">Glycoprotein</keyword>
<dbReference type="GO" id="GO:0005886">
    <property type="term" value="C:plasma membrane"/>
    <property type="evidence" value="ECO:0007669"/>
    <property type="project" value="UniProtKB-SubCell"/>
</dbReference>
<dbReference type="InterPro" id="IPR036880">
    <property type="entry name" value="Kunitz_BPTI_sf"/>
</dbReference>
<evidence type="ECO:0000256" key="3">
    <source>
        <dbReference type="ARBA" id="ARBA00022475"/>
    </source>
</evidence>
<evidence type="ECO:0000256" key="7">
    <source>
        <dbReference type="ARBA" id="ARBA00022729"/>
    </source>
</evidence>
<proteinExistence type="predicted"/>
<keyword evidence="3" id="KW-1003">Cell membrane</keyword>
<dbReference type="GO" id="GO:0004867">
    <property type="term" value="F:serine-type endopeptidase inhibitor activity"/>
    <property type="evidence" value="ECO:0007669"/>
    <property type="project" value="UniProtKB-KW"/>
</dbReference>
<dbReference type="Pfam" id="PF00014">
    <property type="entry name" value="Kunitz_BPTI"/>
    <property type="match status" value="3"/>
</dbReference>
<evidence type="ECO:0000256" key="18">
    <source>
        <dbReference type="SAM" id="SignalP"/>
    </source>
</evidence>
<feature type="transmembrane region" description="Helical" evidence="17">
    <location>
        <begin position="374"/>
        <end position="397"/>
    </location>
</feature>
<dbReference type="SMART" id="SM00765">
    <property type="entry name" value="MANEC"/>
    <property type="match status" value="1"/>
</dbReference>
<protein>
    <recommendedName>
        <fullName evidence="15">Kunitz-type protease inhibitor 2</fullName>
    </recommendedName>
    <alternativeName>
        <fullName evidence="16">Hepatocyte growth factor activator inhibitor type 2</fullName>
    </alternativeName>
</protein>
<dbReference type="EMBL" id="JANPWB010000013">
    <property type="protein sequence ID" value="KAJ1108185.1"/>
    <property type="molecule type" value="Genomic_DNA"/>
</dbReference>
<dbReference type="GO" id="GO:0005737">
    <property type="term" value="C:cytoplasm"/>
    <property type="evidence" value="ECO:0007669"/>
    <property type="project" value="UniProtKB-SubCell"/>
</dbReference>
<keyword evidence="7 18" id="KW-0732">Signal</keyword>
<evidence type="ECO:0000256" key="1">
    <source>
        <dbReference type="ARBA" id="ARBA00004251"/>
    </source>
</evidence>
<dbReference type="FunFam" id="4.10.410.10:FF:000014">
    <property type="entry name" value="Serine peptidase inhibitor, Kunitz type, 2"/>
    <property type="match status" value="1"/>
</dbReference>
<dbReference type="PROSITE" id="PS50279">
    <property type="entry name" value="BPTI_KUNITZ_2"/>
    <property type="match status" value="3"/>
</dbReference>
<comment type="caution">
    <text evidence="21">The sequence shown here is derived from an EMBL/GenBank/DDBJ whole genome shotgun (WGS) entry which is preliminary data.</text>
</comment>
<dbReference type="Proteomes" id="UP001066276">
    <property type="component" value="Chromosome 9"/>
</dbReference>
<dbReference type="PANTHER" id="PTHR47247:SF1">
    <property type="entry name" value="KUNITZ-TYPE PROTEASE INHIBITOR 2"/>
    <property type="match status" value="1"/>
</dbReference>
<dbReference type="PANTHER" id="PTHR47247">
    <property type="entry name" value="KUNITZ-TYPE PROTEASE INHIBITOR 2"/>
    <property type="match status" value="1"/>
</dbReference>
<evidence type="ECO:0000313" key="21">
    <source>
        <dbReference type="EMBL" id="KAJ1108185.1"/>
    </source>
</evidence>
<evidence type="ECO:0000259" key="20">
    <source>
        <dbReference type="PROSITE" id="PS50986"/>
    </source>
</evidence>
<keyword evidence="5" id="KW-0646">Protease inhibitor</keyword>
<accession>A0AAV7N695</accession>
<evidence type="ECO:0000256" key="9">
    <source>
        <dbReference type="ARBA" id="ARBA00022900"/>
    </source>
</evidence>
<evidence type="ECO:0000256" key="4">
    <source>
        <dbReference type="ARBA" id="ARBA00022490"/>
    </source>
</evidence>
<feature type="chain" id="PRO_5043809697" description="Kunitz-type protease inhibitor 2" evidence="18">
    <location>
        <begin position="21"/>
        <end position="429"/>
    </location>
</feature>
<comment type="subcellular location">
    <subcellularLocation>
        <location evidence="1">Cell membrane</location>
        <topology evidence="1">Single-pass type I membrane protein</topology>
    </subcellularLocation>
    <subcellularLocation>
        <location evidence="2">Cytoplasm</location>
    </subcellularLocation>
</comment>
<evidence type="ECO:0000256" key="8">
    <source>
        <dbReference type="ARBA" id="ARBA00022737"/>
    </source>
</evidence>
<evidence type="ECO:0000256" key="14">
    <source>
        <dbReference type="ARBA" id="ARBA00061907"/>
    </source>
</evidence>
<dbReference type="InterPro" id="IPR011106">
    <property type="entry name" value="MANSC_N"/>
</dbReference>
<keyword evidence="8" id="KW-0677">Repeat</keyword>
<dbReference type="AlphaFoldDB" id="A0AAV7N695"/>
<keyword evidence="4" id="KW-0963">Cytoplasm</keyword>
<keyword evidence="10 17" id="KW-1133">Transmembrane helix</keyword>
<dbReference type="PRINTS" id="PR00759">
    <property type="entry name" value="BASICPTASE"/>
</dbReference>
<evidence type="ECO:0000256" key="17">
    <source>
        <dbReference type="SAM" id="Phobius"/>
    </source>
</evidence>
<evidence type="ECO:0000256" key="13">
    <source>
        <dbReference type="ARBA" id="ARBA00023180"/>
    </source>
</evidence>
<keyword evidence="9" id="KW-0722">Serine protease inhibitor</keyword>
<feature type="domain" description="MANSC" evidence="20">
    <location>
        <begin position="34"/>
        <end position="113"/>
    </location>
</feature>
<keyword evidence="12" id="KW-1015">Disulfide bond</keyword>
<reference evidence="21" key="1">
    <citation type="journal article" date="2022" name="bioRxiv">
        <title>Sequencing and chromosome-scale assembly of the giantPleurodeles waltlgenome.</title>
        <authorList>
            <person name="Brown T."/>
            <person name="Elewa A."/>
            <person name="Iarovenko S."/>
            <person name="Subramanian E."/>
            <person name="Araus A.J."/>
            <person name="Petzold A."/>
            <person name="Susuki M."/>
            <person name="Suzuki K.-i.T."/>
            <person name="Hayashi T."/>
            <person name="Toyoda A."/>
            <person name="Oliveira C."/>
            <person name="Osipova E."/>
            <person name="Leigh N.D."/>
            <person name="Simon A."/>
            <person name="Yun M.H."/>
        </authorList>
    </citation>
    <scope>NUCLEOTIDE SEQUENCE</scope>
    <source>
        <strain evidence="21">20211129_DDA</strain>
        <tissue evidence="21">Liver</tissue>
    </source>
</reference>
<feature type="domain" description="BPTI/Kunitz inhibitor" evidence="19">
    <location>
        <begin position="127"/>
        <end position="177"/>
    </location>
</feature>
<dbReference type="PROSITE" id="PS50986">
    <property type="entry name" value="MANSC"/>
    <property type="match status" value="1"/>
</dbReference>
<evidence type="ECO:0000313" key="22">
    <source>
        <dbReference type="Proteomes" id="UP001066276"/>
    </source>
</evidence>
<organism evidence="21 22">
    <name type="scientific">Pleurodeles waltl</name>
    <name type="common">Iberian ribbed newt</name>
    <dbReference type="NCBI Taxonomy" id="8319"/>
    <lineage>
        <taxon>Eukaryota</taxon>
        <taxon>Metazoa</taxon>
        <taxon>Chordata</taxon>
        <taxon>Craniata</taxon>
        <taxon>Vertebrata</taxon>
        <taxon>Euteleostomi</taxon>
        <taxon>Amphibia</taxon>
        <taxon>Batrachia</taxon>
        <taxon>Caudata</taxon>
        <taxon>Salamandroidea</taxon>
        <taxon>Salamandridae</taxon>
        <taxon>Pleurodelinae</taxon>
        <taxon>Pleurodeles</taxon>
    </lineage>
</organism>
<gene>
    <name evidence="21" type="ORF">NDU88_005567</name>
</gene>
<sequence>MASGQLSFLLLLPLVLQVCGQTPSSSASCASTFVSKPGQGIDNNNLPPMAGVVGPLPVDTAEQCTTRCCSEKSCNLAMIQDVDGKKTCYLVDCLYNGELNVCELGPVPGFESYQREVGRKPTPTDYCNGRPETGPCRADMGMWAYDAAKKSCTVFSYGGCGGNLNTYREEADCLKRCKDYNRESENMSASKRMVEAQSQFADLTVENNSSPLDRYPLRHSSDLFNYKDYCTPKAETGLCRAAIPRWYFDTESSTCKAFTFGGCGGNKNNFQSEKECLDKCFVPKPNPQKTQGVYGRSFQEYCAVGKVTGPCRAAFPRWYYDVATGTCSKFIYGGCSGNKNNYLSEADCTKQCVNRPDEQENYDPLHPFHGSTRVVALSVLLAVMIAILLGAMVVVFVKMARRNQRNSGLGGVWSPIDDKECLMNNAYTL</sequence>
<comment type="subunit">
    <text evidence="14">Interacts with TMPRSS13; the interaction promotes the phosphorylation and cell membrane localization of TMPRSS13.</text>
</comment>
<feature type="signal peptide" evidence="18">
    <location>
        <begin position="1"/>
        <end position="20"/>
    </location>
</feature>
<dbReference type="Gene3D" id="4.10.410.10">
    <property type="entry name" value="Pancreatic trypsin inhibitor Kunitz domain"/>
    <property type="match status" value="3"/>
</dbReference>
<evidence type="ECO:0000256" key="5">
    <source>
        <dbReference type="ARBA" id="ARBA00022690"/>
    </source>
</evidence>
<evidence type="ECO:0000256" key="16">
    <source>
        <dbReference type="ARBA" id="ARBA00082650"/>
    </source>
</evidence>
<evidence type="ECO:0000256" key="12">
    <source>
        <dbReference type="ARBA" id="ARBA00023157"/>
    </source>
</evidence>
<keyword evidence="11 17" id="KW-0472">Membrane</keyword>
<keyword evidence="6 17" id="KW-0812">Transmembrane</keyword>
<feature type="domain" description="BPTI/Kunitz inhibitor" evidence="19">
    <location>
        <begin position="230"/>
        <end position="280"/>
    </location>
</feature>
<keyword evidence="22" id="KW-1185">Reference proteome</keyword>
<dbReference type="InterPro" id="IPR020901">
    <property type="entry name" value="Prtase_inh_Kunz-CS"/>
</dbReference>
<evidence type="ECO:0000256" key="2">
    <source>
        <dbReference type="ARBA" id="ARBA00004496"/>
    </source>
</evidence>
<evidence type="ECO:0000256" key="15">
    <source>
        <dbReference type="ARBA" id="ARBA00071442"/>
    </source>
</evidence>
<dbReference type="InterPro" id="IPR002223">
    <property type="entry name" value="Kunitz_BPTI"/>
</dbReference>